<dbReference type="SMART" id="SM00235">
    <property type="entry name" value="ZnMc"/>
    <property type="match status" value="1"/>
</dbReference>
<dbReference type="GO" id="GO:0004222">
    <property type="term" value="F:metalloendopeptidase activity"/>
    <property type="evidence" value="ECO:0007669"/>
    <property type="project" value="UniProtKB-UniRule"/>
</dbReference>
<evidence type="ECO:0000256" key="9">
    <source>
        <dbReference type="ARBA" id="ARBA00023180"/>
    </source>
</evidence>
<proteinExistence type="predicted"/>
<evidence type="ECO:0000256" key="1">
    <source>
        <dbReference type="ARBA" id="ARBA00022670"/>
    </source>
</evidence>
<keyword evidence="13" id="KW-1185">Reference proteome</keyword>
<dbReference type="WBParaSite" id="nRc.2.0.1.t08976-RA">
    <property type="protein sequence ID" value="nRc.2.0.1.t08976-RA"/>
    <property type="gene ID" value="nRc.2.0.1.g08976"/>
</dbReference>
<keyword evidence="9" id="KW-0325">Glycoprotein</keyword>
<dbReference type="InterPro" id="IPR001506">
    <property type="entry name" value="Peptidase_M12A"/>
</dbReference>
<protein>
    <recommendedName>
        <fullName evidence="11">Metalloendopeptidase</fullName>
        <ecNumber evidence="11">3.4.24.-</ecNumber>
    </recommendedName>
</protein>
<dbReference type="InterPro" id="IPR024079">
    <property type="entry name" value="MetalloPept_cat_dom_sf"/>
</dbReference>
<evidence type="ECO:0000256" key="8">
    <source>
        <dbReference type="ARBA" id="ARBA00023157"/>
    </source>
</evidence>
<evidence type="ECO:0000256" key="5">
    <source>
        <dbReference type="ARBA" id="ARBA00022833"/>
    </source>
</evidence>
<feature type="binding site" evidence="10">
    <location>
        <position position="122"/>
    </location>
    <ligand>
        <name>Zn(2+)</name>
        <dbReference type="ChEBI" id="CHEBI:29105"/>
        <note>catalytic</note>
    </ligand>
</feature>
<dbReference type="EC" id="3.4.24.-" evidence="11"/>
<feature type="binding site" evidence="10">
    <location>
        <position position="116"/>
    </location>
    <ligand>
        <name>Zn(2+)</name>
        <dbReference type="ChEBI" id="CHEBI:29105"/>
        <note>catalytic</note>
    </ligand>
</feature>
<dbReference type="GO" id="GO:0008270">
    <property type="term" value="F:zinc ion binding"/>
    <property type="evidence" value="ECO:0007669"/>
    <property type="project" value="UniProtKB-UniRule"/>
</dbReference>
<evidence type="ECO:0000313" key="14">
    <source>
        <dbReference type="WBParaSite" id="nRc.2.0.1.t08976-RA"/>
    </source>
</evidence>
<feature type="domain" description="Peptidase M12A" evidence="12">
    <location>
        <begin position="22"/>
        <end position="216"/>
    </location>
</feature>
<dbReference type="PRINTS" id="PR00480">
    <property type="entry name" value="ASTACIN"/>
</dbReference>
<dbReference type="InterPro" id="IPR006026">
    <property type="entry name" value="Peptidase_Metallo"/>
</dbReference>
<keyword evidence="3" id="KW-0732">Signal</keyword>
<keyword evidence="4 10" id="KW-0378">Hydrolase</keyword>
<keyword evidence="7" id="KW-0865">Zymogen</keyword>
<feature type="active site" evidence="10">
    <location>
        <position position="113"/>
    </location>
</feature>
<dbReference type="PANTHER" id="PTHR10127">
    <property type="entry name" value="DISCOIDIN, CUB, EGF, LAMININ , AND ZINC METALLOPROTEASE DOMAIN CONTAINING"/>
    <property type="match status" value="1"/>
</dbReference>
<evidence type="ECO:0000256" key="7">
    <source>
        <dbReference type="ARBA" id="ARBA00023145"/>
    </source>
</evidence>
<organism evidence="13 14">
    <name type="scientific">Romanomermis culicivorax</name>
    <name type="common">Nematode worm</name>
    <dbReference type="NCBI Taxonomy" id="13658"/>
    <lineage>
        <taxon>Eukaryota</taxon>
        <taxon>Metazoa</taxon>
        <taxon>Ecdysozoa</taxon>
        <taxon>Nematoda</taxon>
        <taxon>Enoplea</taxon>
        <taxon>Dorylaimia</taxon>
        <taxon>Mermithida</taxon>
        <taxon>Mermithoidea</taxon>
        <taxon>Mermithidae</taxon>
        <taxon>Romanomermis</taxon>
    </lineage>
</organism>
<evidence type="ECO:0000256" key="4">
    <source>
        <dbReference type="ARBA" id="ARBA00022801"/>
    </source>
</evidence>
<keyword evidence="1 10" id="KW-0645">Protease</keyword>
<comment type="cofactor">
    <cofactor evidence="10 11">
        <name>Zn(2+)</name>
        <dbReference type="ChEBI" id="CHEBI:29105"/>
    </cofactor>
    <text evidence="10 11">Binds 1 zinc ion per subunit.</text>
</comment>
<name>A0A915I5E1_ROMCU</name>
<comment type="caution">
    <text evidence="10">Lacks conserved residue(s) required for the propagation of feature annotation.</text>
</comment>
<evidence type="ECO:0000313" key="13">
    <source>
        <dbReference type="Proteomes" id="UP000887565"/>
    </source>
</evidence>
<evidence type="ECO:0000259" key="12">
    <source>
        <dbReference type="PROSITE" id="PS51864"/>
    </source>
</evidence>
<dbReference type="PROSITE" id="PS51864">
    <property type="entry name" value="ASTACIN"/>
    <property type="match status" value="1"/>
</dbReference>
<dbReference type="GO" id="GO:0006508">
    <property type="term" value="P:proteolysis"/>
    <property type="evidence" value="ECO:0007669"/>
    <property type="project" value="UniProtKB-KW"/>
</dbReference>
<dbReference type="Proteomes" id="UP000887565">
    <property type="component" value="Unplaced"/>
</dbReference>
<evidence type="ECO:0000256" key="3">
    <source>
        <dbReference type="ARBA" id="ARBA00022729"/>
    </source>
</evidence>
<dbReference type="CDD" id="cd04280">
    <property type="entry name" value="ZnMc_astacin_like"/>
    <property type="match status" value="1"/>
</dbReference>
<evidence type="ECO:0000256" key="11">
    <source>
        <dbReference type="RuleBase" id="RU361183"/>
    </source>
</evidence>
<dbReference type="PANTHER" id="PTHR10127:SF883">
    <property type="entry name" value="ZINC METALLOPROTEINASE NAS-8"/>
    <property type="match status" value="1"/>
</dbReference>
<dbReference type="Gene3D" id="3.40.390.10">
    <property type="entry name" value="Collagenase (Catalytic Domain)"/>
    <property type="match status" value="1"/>
</dbReference>
<dbReference type="Pfam" id="PF01400">
    <property type="entry name" value="Astacin"/>
    <property type="match status" value="1"/>
</dbReference>
<sequence>MAVVFPTYHSNENFNKLGIFRSAVANQFRLWIDAVVPYEIDGQFDSKERQIILTTIDRIHETTCVRFLPRTNEVDHVLIFRGKGCYSNVGKQGGCQNVSLDRGCMHHEVIVHELMHALGFWHEHSRHDRDDYVTIKWQNIDEIYHDQFQKVERAKMDDLDELYDYFSIMHYGSKAFSSNGENTIEANNPAFTKFLGKSIDLSEVDISKVRKLYKCHKSTTTGYETLSTTIKPKGTDLFNCEISAPPSPLLGCRPLRHPVTSL</sequence>
<keyword evidence="2 10" id="KW-0479">Metal-binding</keyword>
<dbReference type="FunFam" id="3.40.390.10:FF:000015">
    <property type="entry name" value="Meprin A subunit"/>
    <property type="match status" value="1"/>
</dbReference>
<feature type="binding site" evidence="10">
    <location>
        <position position="112"/>
    </location>
    <ligand>
        <name>Zn(2+)</name>
        <dbReference type="ChEBI" id="CHEBI:29105"/>
        <note>catalytic</note>
    </ligand>
</feature>
<dbReference type="OMA" id="NCEISAP"/>
<keyword evidence="6 10" id="KW-0482">Metalloprotease</keyword>
<dbReference type="AlphaFoldDB" id="A0A915I5E1"/>
<evidence type="ECO:0000256" key="2">
    <source>
        <dbReference type="ARBA" id="ARBA00022723"/>
    </source>
</evidence>
<keyword evidence="8" id="KW-1015">Disulfide bond</keyword>
<accession>A0A915I5E1</accession>
<dbReference type="InterPro" id="IPR034035">
    <property type="entry name" value="Astacin-like_dom"/>
</dbReference>
<evidence type="ECO:0000256" key="6">
    <source>
        <dbReference type="ARBA" id="ARBA00023049"/>
    </source>
</evidence>
<dbReference type="SUPFAM" id="SSF55486">
    <property type="entry name" value="Metalloproteases ('zincins'), catalytic domain"/>
    <property type="match status" value="1"/>
</dbReference>
<keyword evidence="5 10" id="KW-0862">Zinc</keyword>
<reference evidence="14" key="1">
    <citation type="submission" date="2022-11" db="UniProtKB">
        <authorList>
            <consortium name="WormBaseParasite"/>
        </authorList>
    </citation>
    <scope>IDENTIFICATION</scope>
</reference>
<evidence type="ECO:0000256" key="10">
    <source>
        <dbReference type="PROSITE-ProRule" id="PRU01211"/>
    </source>
</evidence>